<keyword evidence="3" id="KW-1185">Reference proteome</keyword>
<accession>A0ABU7A4J1</accession>
<organism evidence="2 3">
    <name type="scientific">Ataeniobius toweri</name>
    <dbReference type="NCBI Taxonomy" id="208326"/>
    <lineage>
        <taxon>Eukaryota</taxon>
        <taxon>Metazoa</taxon>
        <taxon>Chordata</taxon>
        <taxon>Craniata</taxon>
        <taxon>Vertebrata</taxon>
        <taxon>Euteleostomi</taxon>
        <taxon>Actinopterygii</taxon>
        <taxon>Neopterygii</taxon>
        <taxon>Teleostei</taxon>
        <taxon>Neoteleostei</taxon>
        <taxon>Acanthomorphata</taxon>
        <taxon>Ovalentaria</taxon>
        <taxon>Atherinomorphae</taxon>
        <taxon>Cyprinodontiformes</taxon>
        <taxon>Goodeidae</taxon>
        <taxon>Ataeniobius</taxon>
    </lineage>
</organism>
<evidence type="ECO:0000313" key="2">
    <source>
        <dbReference type="EMBL" id="MED6233002.1"/>
    </source>
</evidence>
<keyword evidence="1" id="KW-0472">Membrane</keyword>
<gene>
    <name evidence="2" type="ORF">ATANTOWER_005504</name>
</gene>
<keyword evidence="1" id="KW-0812">Transmembrane</keyword>
<keyword evidence="1" id="KW-1133">Transmembrane helix</keyword>
<protein>
    <submittedName>
        <fullName evidence="2">Uncharacterized protein</fullName>
    </submittedName>
</protein>
<reference evidence="2 3" key="1">
    <citation type="submission" date="2021-07" db="EMBL/GenBank/DDBJ databases">
        <authorList>
            <person name="Palmer J.M."/>
        </authorList>
    </citation>
    <scope>NUCLEOTIDE SEQUENCE [LARGE SCALE GENOMIC DNA]</scope>
    <source>
        <strain evidence="2 3">AT_MEX2019</strain>
        <tissue evidence="2">Muscle</tissue>
    </source>
</reference>
<proteinExistence type="predicted"/>
<comment type="caution">
    <text evidence="2">The sequence shown here is derived from an EMBL/GenBank/DDBJ whole genome shotgun (WGS) entry which is preliminary data.</text>
</comment>
<evidence type="ECO:0000256" key="1">
    <source>
        <dbReference type="SAM" id="Phobius"/>
    </source>
</evidence>
<dbReference type="EMBL" id="JAHUTI010001613">
    <property type="protein sequence ID" value="MED6233002.1"/>
    <property type="molecule type" value="Genomic_DNA"/>
</dbReference>
<sequence>MKPLIEDNLLYNSLMKRMLRVLHNVLHFMKHPYLHIDLQRFQRSPKNRASLLYWLVELFQVPGSDAATPADDGRRYSTIHNRPVKDMKNLVANIEGPKLPQEVQSALSILVYSFTAVSPVQSIVQVNTEILHSSATFTFSPMMEMMFDIFPFLLKSIIISFICSLSVYNLLSII</sequence>
<dbReference type="Proteomes" id="UP001345963">
    <property type="component" value="Unassembled WGS sequence"/>
</dbReference>
<evidence type="ECO:0000313" key="3">
    <source>
        <dbReference type="Proteomes" id="UP001345963"/>
    </source>
</evidence>
<name>A0ABU7A4J1_9TELE</name>
<feature type="transmembrane region" description="Helical" evidence="1">
    <location>
        <begin position="152"/>
        <end position="171"/>
    </location>
</feature>